<evidence type="ECO:0000313" key="12">
    <source>
        <dbReference type="Proteomes" id="UP000030687"/>
    </source>
</evidence>
<dbReference type="KEGG" id="cic:CICLE_v10023513mg"/>
<dbReference type="PANTHER" id="PTHR48062">
    <property type="entry name" value="RECEPTOR-LIKE PROTEIN 14"/>
    <property type="match status" value="1"/>
</dbReference>
<accession>V4U0K4</accession>
<evidence type="ECO:0000256" key="8">
    <source>
        <dbReference type="ARBA" id="ARBA00023136"/>
    </source>
</evidence>
<evidence type="ECO:0000313" key="11">
    <source>
        <dbReference type="EMBL" id="ESR55656.1"/>
    </source>
</evidence>
<dbReference type="OMA" id="SMPPHTH"/>
<evidence type="ECO:0000256" key="6">
    <source>
        <dbReference type="ARBA" id="ARBA00022737"/>
    </source>
</evidence>
<gene>
    <name evidence="11" type="ORF">CICLE_v10023513mg</name>
</gene>
<keyword evidence="10" id="KW-0325">Glycoprotein</keyword>
<dbReference type="InterPro" id="IPR051502">
    <property type="entry name" value="RLP_Defense_Trigger"/>
</dbReference>
<evidence type="ECO:0008006" key="13">
    <source>
        <dbReference type="Google" id="ProtNLM"/>
    </source>
</evidence>
<dbReference type="GO" id="GO:0016020">
    <property type="term" value="C:membrane"/>
    <property type="evidence" value="ECO:0007669"/>
    <property type="project" value="UniProtKB-SubCell"/>
</dbReference>
<dbReference type="InterPro" id="IPR001611">
    <property type="entry name" value="Leu-rich_rpt"/>
</dbReference>
<dbReference type="InterPro" id="IPR032675">
    <property type="entry name" value="LRR_dom_sf"/>
</dbReference>
<evidence type="ECO:0000256" key="9">
    <source>
        <dbReference type="ARBA" id="ARBA00023170"/>
    </source>
</evidence>
<dbReference type="Proteomes" id="UP000030687">
    <property type="component" value="Unassembled WGS sequence"/>
</dbReference>
<protein>
    <recommendedName>
        <fullName evidence="13">Leucine-rich repeat-containing N-terminal plant-type domain-containing protein</fullName>
    </recommendedName>
</protein>
<dbReference type="Pfam" id="PF00560">
    <property type="entry name" value="LRR_1"/>
    <property type="match status" value="3"/>
</dbReference>
<evidence type="ECO:0000256" key="1">
    <source>
        <dbReference type="ARBA" id="ARBA00004479"/>
    </source>
</evidence>
<evidence type="ECO:0000256" key="2">
    <source>
        <dbReference type="ARBA" id="ARBA00009592"/>
    </source>
</evidence>
<evidence type="ECO:0000256" key="4">
    <source>
        <dbReference type="ARBA" id="ARBA00022692"/>
    </source>
</evidence>
<dbReference type="AlphaFoldDB" id="V4U0K4"/>
<feature type="non-terminal residue" evidence="11">
    <location>
        <position position="1"/>
    </location>
</feature>
<dbReference type="eggNOG" id="KOG0619">
    <property type="taxonomic scope" value="Eukaryota"/>
</dbReference>
<dbReference type="SUPFAM" id="SSF52058">
    <property type="entry name" value="L domain-like"/>
    <property type="match status" value="1"/>
</dbReference>
<evidence type="ECO:0000256" key="7">
    <source>
        <dbReference type="ARBA" id="ARBA00022989"/>
    </source>
</evidence>
<dbReference type="InParanoid" id="V4U0K4"/>
<sequence length="240" mass="26867">ICELKNLFELNFGGNKFEGHLPQCLNNLTHLKVLDVSSNKLSGILPSVIANLTSLEYLALYDNRFKGRLFSFYSLANLSKFEAFQLSMETDLLQVEIENCLPTFQLKVLSLPNCNLGAIPNFLILQFNLKYLDLSHNKLAGNFPTWLLENNTKLELLYLVNNSFSGFQLTSAQHGLLSLDISSNSFTGELPQNMDIVLPKLVYMNVSKNSFEGNIPSSIGKMQGLRFLDVSNNNFAGELS</sequence>
<reference evidence="11 12" key="1">
    <citation type="submission" date="2013-10" db="EMBL/GenBank/DDBJ databases">
        <authorList>
            <consortium name="International Citrus Genome Consortium"/>
            <person name="Jenkins J."/>
            <person name="Schmutz J."/>
            <person name="Prochnik S."/>
            <person name="Rokhsar D."/>
            <person name="Gmitter F."/>
            <person name="Ollitrault P."/>
            <person name="Machado M."/>
            <person name="Talon M."/>
            <person name="Wincker P."/>
            <person name="Jaillon O."/>
            <person name="Morgante M."/>
        </authorList>
    </citation>
    <scope>NUCLEOTIDE SEQUENCE</scope>
    <source>
        <strain evidence="12">cv. Clemenules</strain>
    </source>
</reference>
<dbReference type="PANTHER" id="PTHR48062:SF63">
    <property type="entry name" value="RECEPTOR-LIKE PROTEIN 1"/>
    <property type="match status" value="1"/>
</dbReference>
<dbReference type="EMBL" id="KI536661">
    <property type="protein sequence ID" value="ESR55656.1"/>
    <property type="molecule type" value="Genomic_DNA"/>
</dbReference>
<comment type="similarity">
    <text evidence="2">Belongs to the RLP family.</text>
</comment>
<dbReference type="Gene3D" id="3.80.10.10">
    <property type="entry name" value="Ribonuclease Inhibitor"/>
    <property type="match status" value="1"/>
</dbReference>
<keyword evidence="12" id="KW-1185">Reference proteome</keyword>
<comment type="subcellular location">
    <subcellularLocation>
        <location evidence="1">Membrane</location>
        <topology evidence="1">Single-pass type I membrane protein</topology>
    </subcellularLocation>
</comment>
<keyword evidence="9" id="KW-0675">Receptor</keyword>
<keyword evidence="6" id="KW-0677">Repeat</keyword>
<name>V4U0K4_CITCL</name>
<keyword evidence="3" id="KW-0433">Leucine-rich repeat</keyword>
<dbReference type="Pfam" id="PF13855">
    <property type="entry name" value="LRR_8"/>
    <property type="match status" value="1"/>
</dbReference>
<organism evidence="11 12">
    <name type="scientific">Citrus clementina</name>
    <name type="common">Clementine</name>
    <name type="synonym">Citrus deliciosa x Citrus sinensis</name>
    <dbReference type="NCBI Taxonomy" id="85681"/>
    <lineage>
        <taxon>Eukaryota</taxon>
        <taxon>Viridiplantae</taxon>
        <taxon>Streptophyta</taxon>
        <taxon>Embryophyta</taxon>
        <taxon>Tracheophyta</taxon>
        <taxon>Spermatophyta</taxon>
        <taxon>Magnoliopsida</taxon>
        <taxon>eudicotyledons</taxon>
        <taxon>Gunneridae</taxon>
        <taxon>Pentapetalae</taxon>
        <taxon>rosids</taxon>
        <taxon>malvids</taxon>
        <taxon>Sapindales</taxon>
        <taxon>Rutaceae</taxon>
        <taxon>Aurantioideae</taxon>
        <taxon>Citrus</taxon>
    </lineage>
</organism>
<keyword evidence="8" id="KW-0472">Membrane</keyword>
<dbReference type="STRING" id="85681.V4U0K4"/>
<keyword evidence="5" id="KW-0732">Signal</keyword>
<dbReference type="FunFam" id="3.80.10.10:FF:000041">
    <property type="entry name" value="LRR receptor-like serine/threonine-protein kinase ERECTA"/>
    <property type="match status" value="1"/>
</dbReference>
<evidence type="ECO:0000256" key="3">
    <source>
        <dbReference type="ARBA" id="ARBA00022614"/>
    </source>
</evidence>
<dbReference type="PRINTS" id="PR00019">
    <property type="entry name" value="LEURICHRPT"/>
</dbReference>
<keyword evidence="4" id="KW-0812">Transmembrane</keyword>
<keyword evidence="7" id="KW-1133">Transmembrane helix</keyword>
<evidence type="ECO:0000256" key="5">
    <source>
        <dbReference type="ARBA" id="ARBA00022729"/>
    </source>
</evidence>
<dbReference type="Gramene" id="ESR55656">
    <property type="protein sequence ID" value="ESR55656"/>
    <property type="gene ID" value="CICLE_v10023513mg"/>
</dbReference>
<evidence type="ECO:0000256" key="10">
    <source>
        <dbReference type="ARBA" id="ARBA00023180"/>
    </source>
</evidence>
<proteinExistence type="inferred from homology"/>